<dbReference type="Gene3D" id="1.10.443.10">
    <property type="entry name" value="Intergrase catalytic core"/>
    <property type="match status" value="1"/>
</dbReference>
<comment type="caution">
    <text evidence="5">The sequence shown here is derived from an EMBL/GenBank/DDBJ whole genome shotgun (WGS) entry which is preliminary data.</text>
</comment>
<accession>A0ABT5MMK3</accession>
<proteinExistence type="predicted"/>
<name>A0ABT5MMK3_9BURK</name>
<keyword evidence="2" id="KW-0233">DNA recombination</keyword>
<evidence type="ECO:0000313" key="5">
    <source>
        <dbReference type="EMBL" id="MDD0816421.1"/>
    </source>
</evidence>
<dbReference type="EMBL" id="JAQSIO010000007">
    <property type="protein sequence ID" value="MDD0816421.1"/>
    <property type="molecule type" value="Genomic_DNA"/>
</dbReference>
<dbReference type="InterPro" id="IPR010998">
    <property type="entry name" value="Integrase_recombinase_N"/>
</dbReference>
<dbReference type="InterPro" id="IPR002104">
    <property type="entry name" value="Integrase_catalytic"/>
</dbReference>
<protein>
    <submittedName>
        <fullName evidence="5">Site-specific integrase</fullName>
    </submittedName>
</protein>
<dbReference type="RefSeq" id="WP_273928179.1">
    <property type="nucleotide sequence ID" value="NZ_JAQSIO010000007.1"/>
</dbReference>
<sequence>MTTKKPHASAGTKSPVSSEESSVSTAAKTAEKPPTGSVAGYVASASSKATKRAYASDVRHFIQHGGAIPATPAMVAEYLAKFAPAMKVATLERRCVSIAQAHRDQGLKSPTRADVVVATMKGIRRQHGTRQRAVKPITRDVLLEMLAVLDQQKSHPTRAARDRALLLVGFAGAFRRAELVALRVEDVTFHETHAEVLLRFSKTDQFGKGRTVFLPKASGERCPIQSLRAWLDVARIETGWLFRSVTKGGSISLEPLSAQSVALIVKRAAKAMGREPEEFSGHSLRAGYVTTAAMASLPTWLIREQTGHRSDAVLARYIRPVEKRKIPSLL</sequence>
<dbReference type="PANTHER" id="PTHR34605:SF4">
    <property type="entry name" value="DNA ADENINE METHYLTRANSFERASE"/>
    <property type="match status" value="1"/>
</dbReference>
<evidence type="ECO:0000259" key="4">
    <source>
        <dbReference type="PROSITE" id="PS51898"/>
    </source>
</evidence>
<dbReference type="Pfam" id="PF00589">
    <property type="entry name" value="Phage_integrase"/>
    <property type="match status" value="1"/>
</dbReference>
<dbReference type="PROSITE" id="PS51898">
    <property type="entry name" value="TYR_RECOMBINASE"/>
    <property type="match status" value="1"/>
</dbReference>
<keyword evidence="6" id="KW-1185">Reference proteome</keyword>
<dbReference type="InterPro" id="IPR011010">
    <property type="entry name" value="DNA_brk_join_enz"/>
</dbReference>
<reference evidence="5 6" key="1">
    <citation type="submission" date="2023-02" db="EMBL/GenBank/DDBJ databases">
        <title>Bacterial whole genome sequence for Curvibacter sp. HBC28.</title>
        <authorList>
            <person name="Le V."/>
            <person name="Ko S.-R."/>
            <person name="Ahn C.-Y."/>
            <person name="Oh H.-M."/>
        </authorList>
    </citation>
    <scope>NUCLEOTIDE SEQUENCE [LARGE SCALE GENOMIC DNA]</scope>
    <source>
        <strain evidence="5 6">HBC28</strain>
    </source>
</reference>
<organism evidence="5 6">
    <name type="scientific">Curvibacter microcysteis</name>
    <dbReference type="NCBI Taxonomy" id="3026419"/>
    <lineage>
        <taxon>Bacteria</taxon>
        <taxon>Pseudomonadati</taxon>
        <taxon>Pseudomonadota</taxon>
        <taxon>Betaproteobacteria</taxon>
        <taxon>Burkholderiales</taxon>
        <taxon>Comamonadaceae</taxon>
        <taxon>Curvibacter</taxon>
    </lineage>
</organism>
<feature type="domain" description="Tyr recombinase" evidence="4">
    <location>
        <begin position="132"/>
        <end position="330"/>
    </location>
</feature>
<dbReference type="Gene3D" id="1.10.150.130">
    <property type="match status" value="1"/>
</dbReference>
<dbReference type="PANTHER" id="PTHR34605">
    <property type="entry name" value="PHAGE_INTEGRASE DOMAIN-CONTAINING PROTEIN"/>
    <property type="match status" value="1"/>
</dbReference>
<gene>
    <name evidence="5" type="ORF">PSQ39_17410</name>
</gene>
<dbReference type="InterPro" id="IPR013762">
    <property type="entry name" value="Integrase-like_cat_sf"/>
</dbReference>
<feature type="region of interest" description="Disordered" evidence="3">
    <location>
        <begin position="1"/>
        <end position="39"/>
    </location>
</feature>
<evidence type="ECO:0000256" key="2">
    <source>
        <dbReference type="ARBA" id="ARBA00023172"/>
    </source>
</evidence>
<keyword evidence="1" id="KW-0238">DNA-binding</keyword>
<evidence type="ECO:0000256" key="3">
    <source>
        <dbReference type="SAM" id="MobiDB-lite"/>
    </source>
</evidence>
<dbReference type="CDD" id="cd00799">
    <property type="entry name" value="INT_Cre_C"/>
    <property type="match status" value="1"/>
</dbReference>
<dbReference type="SUPFAM" id="SSF56349">
    <property type="entry name" value="DNA breaking-rejoining enzymes"/>
    <property type="match status" value="1"/>
</dbReference>
<evidence type="ECO:0000313" key="6">
    <source>
        <dbReference type="Proteomes" id="UP001528672"/>
    </source>
</evidence>
<evidence type="ECO:0000256" key="1">
    <source>
        <dbReference type="ARBA" id="ARBA00023125"/>
    </source>
</evidence>
<feature type="compositionally biased region" description="Low complexity" evidence="3">
    <location>
        <begin position="12"/>
        <end position="28"/>
    </location>
</feature>
<dbReference type="SUPFAM" id="SSF47823">
    <property type="entry name" value="lambda integrase-like, N-terminal domain"/>
    <property type="match status" value="1"/>
</dbReference>
<dbReference type="Proteomes" id="UP001528672">
    <property type="component" value="Unassembled WGS sequence"/>
</dbReference>
<dbReference type="InterPro" id="IPR052925">
    <property type="entry name" value="Phage_Integrase-like_Recomb"/>
</dbReference>